<evidence type="ECO:0000313" key="2">
    <source>
        <dbReference type="EMBL" id="PON49167.1"/>
    </source>
</evidence>
<evidence type="ECO:0000256" key="1">
    <source>
        <dbReference type="SAM" id="MobiDB-lite"/>
    </source>
</evidence>
<name>A0A2P5BK51_TREOI</name>
<proteinExistence type="predicted"/>
<feature type="compositionally biased region" description="Basic and acidic residues" evidence="1">
    <location>
        <begin position="38"/>
        <end position="47"/>
    </location>
</feature>
<gene>
    <name evidence="2" type="ORF">TorRG33x02_318490</name>
</gene>
<evidence type="ECO:0000313" key="3">
    <source>
        <dbReference type="Proteomes" id="UP000237000"/>
    </source>
</evidence>
<keyword evidence="3" id="KW-1185">Reference proteome</keyword>
<dbReference type="InParanoid" id="A0A2P5BK51"/>
<accession>A0A2P5BK51</accession>
<feature type="compositionally biased region" description="Polar residues" evidence="1">
    <location>
        <begin position="10"/>
        <end position="21"/>
    </location>
</feature>
<protein>
    <submittedName>
        <fullName evidence="2">Uncharacterized protein</fullName>
    </submittedName>
</protein>
<feature type="non-terminal residue" evidence="2">
    <location>
        <position position="1"/>
    </location>
</feature>
<feature type="region of interest" description="Disordered" evidence="1">
    <location>
        <begin position="1"/>
        <end position="47"/>
    </location>
</feature>
<dbReference type="AlphaFoldDB" id="A0A2P5BK51"/>
<organism evidence="2 3">
    <name type="scientific">Trema orientale</name>
    <name type="common">Charcoal tree</name>
    <name type="synonym">Celtis orientalis</name>
    <dbReference type="NCBI Taxonomy" id="63057"/>
    <lineage>
        <taxon>Eukaryota</taxon>
        <taxon>Viridiplantae</taxon>
        <taxon>Streptophyta</taxon>
        <taxon>Embryophyta</taxon>
        <taxon>Tracheophyta</taxon>
        <taxon>Spermatophyta</taxon>
        <taxon>Magnoliopsida</taxon>
        <taxon>eudicotyledons</taxon>
        <taxon>Gunneridae</taxon>
        <taxon>Pentapetalae</taxon>
        <taxon>rosids</taxon>
        <taxon>fabids</taxon>
        <taxon>Rosales</taxon>
        <taxon>Cannabaceae</taxon>
        <taxon>Trema</taxon>
    </lineage>
</organism>
<sequence>WNISPREKTQNSNSIAFMSSTTEKKQNNLPSKYKRNRDKQEKRISKDRKGDSISNYFLTFAVKAWTFLRTTSIPSFISFNKVADCGASLKQCNNHTGENLGLVDIYSLLLTIIQPIEIKFLKEEYEGENLGF</sequence>
<dbReference type="EMBL" id="JXTC01000506">
    <property type="protein sequence ID" value="PON49167.1"/>
    <property type="molecule type" value="Genomic_DNA"/>
</dbReference>
<comment type="caution">
    <text evidence="2">The sequence shown here is derived from an EMBL/GenBank/DDBJ whole genome shotgun (WGS) entry which is preliminary data.</text>
</comment>
<dbReference type="Proteomes" id="UP000237000">
    <property type="component" value="Unassembled WGS sequence"/>
</dbReference>
<reference evidence="3" key="1">
    <citation type="submission" date="2016-06" db="EMBL/GenBank/DDBJ databases">
        <title>Parallel loss of symbiosis genes in relatives of nitrogen-fixing non-legume Parasponia.</title>
        <authorList>
            <person name="Van Velzen R."/>
            <person name="Holmer R."/>
            <person name="Bu F."/>
            <person name="Rutten L."/>
            <person name="Van Zeijl A."/>
            <person name="Liu W."/>
            <person name="Santuari L."/>
            <person name="Cao Q."/>
            <person name="Sharma T."/>
            <person name="Shen D."/>
            <person name="Roswanjaya Y."/>
            <person name="Wardhani T."/>
            <person name="Kalhor M.S."/>
            <person name="Jansen J."/>
            <person name="Van den Hoogen J."/>
            <person name="Gungor B."/>
            <person name="Hartog M."/>
            <person name="Hontelez J."/>
            <person name="Verver J."/>
            <person name="Yang W.-C."/>
            <person name="Schijlen E."/>
            <person name="Repin R."/>
            <person name="Schilthuizen M."/>
            <person name="Schranz E."/>
            <person name="Heidstra R."/>
            <person name="Miyata K."/>
            <person name="Fedorova E."/>
            <person name="Kohlen W."/>
            <person name="Bisseling T."/>
            <person name="Smit S."/>
            <person name="Geurts R."/>
        </authorList>
    </citation>
    <scope>NUCLEOTIDE SEQUENCE [LARGE SCALE GENOMIC DNA]</scope>
    <source>
        <strain evidence="3">cv. RG33-2</strain>
    </source>
</reference>